<feature type="signal peptide" evidence="2">
    <location>
        <begin position="1"/>
        <end position="21"/>
    </location>
</feature>
<dbReference type="RefSeq" id="WP_119546148.1">
    <property type="nucleotide sequence ID" value="NZ_QXIR01000006.1"/>
</dbReference>
<keyword evidence="2" id="KW-0732">Signal</keyword>
<accession>A0A3A1R285</accession>
<evidence type="ECO:0000256" key="2">
    <source>
        <dbReference type="SAM" id="SignalP"/>
    </source>
</evidence>
<dbReference type="AlphaFoldDB" id="A0A3A1R285"/>
<evidence type="ECO:0008006" key="5">
    <source>
        <dbReference type="Google" id="ProtNLM"/>
    </source>
</evidence>
<evidence type="ECO:0000313" key="4">
    <source>
        <dbReference type="Proteomes" id="UP000265801"/>
    </source>
</evidence>
<comment type="caution">
    <text evidence="3">The sequence shown here is derived from an EMBL/GenBank/DDBJ whole genome shotgun (WGS) entry which is preliminary data.</text>
</comment>
<feature type="chain" id="PRO_5017399160" description="Sporulation protein" evidence="2">
    <location>
        <begin position="22"/>
        <end position="144"/>
    </location>
</feature>
<sequence length="144" mass="16718">MRKVLSLLSLTILLTACGAQEKDNLYVQDEDQGGRRFVNNDLTDVDTNQNVDQPMETNQNPNFIDLSETQPNKGTDVDKAREVIDVYTDYEPGQVWVNGEQMWVTAYTHDELSQDKRDDKEAELRKRLTRALPRYKINVKIQER</sequence>
<evidence type="ECO:0000313" key="3">
    <source>
        <dbReference type="EMBL" id="RIW36147.1"/>
    </source>
</evidence>
<reference evidence="3 4" key="1">
    <citation type="submission" date="2018-09" db="EMBL/GenBank/DDBJ databases">
        <title>Bacillus saliacetes sp. nov., isolated from Thai shrimp paste (Ka-pi).</title>
        <authorList>
            <person name="Daroonpunt R."/>
            <person name="Tanasupawat S."/>
            <person name="Yiamsombut S."/>
        </authorList>
    </citation>
    <scope>NUCLEOTIDE SEQUENCE [LARGE SCALE GENOMIC DNA]</scope>
    <source>
        <strain evidence="3 4">SKP7-4</strain>
    </source>
</reference>
<feature type="compositionally biased region" description="Polar residues" evidence="1">
    <location>
        <begin position="47"/>
        <end position="73"/>
    </location>
</feature>
<dbReference type="EMBL" id="QXIR01000006">
    <property type="protein sequence ID" value="RIW36147.1"/>
    <property type="molecule type" value="Genomic_DNA"/>
</dbReference>
<feature type="region of interest" description="Disordered" evidence="1">
    <location>
        <begin position="47"/>
        <end position="75"/>
    </location>
</feature>
<protein>
    <recommendedName>
        <fullName evidence="5">Sporulation protein</fullName>
    </recommendedName>
</protein>
<keyword evidence="4" id="KW-1185">Reference proteome</keyword>
<dbReference type="PROSITE" id="PS51257">
    <property type="entry name" value="PROKAR_LIPOPROTEIN"/>
    <property type="match status" value="1"/>
</dbReference>
<dbReference type="Proteomes" id="UP000265801">
    <property type="component" value="Unassembled WGS sequence"/>
</dbReference>
<organism evidence="3 4">
    <name type="scientific">Bacillus salacetis</name>
    <dbReference type="NCBI Taxonomy" id="2315464"/>
    <lineage>
        <taxon>Bacteria</taxon>
        <taxon>Bacillati</taxon>
        <taxon>Bacillota</taxon>
        <taxon>Bacilli</taxon>
        <taxon>Bacillales</taxon>
        <taxon>Bacillaceae</taxon>
        <taxon>Bacillus</taxon>
    </lineage>
</organism>
<name>A0A3A1R285_9BACI</name>
<proteinExistence type="predicted"/>
<evidence type="ECO:0000256" key="1">
    <source>
        <dbReference type="SAM" id="MobiDB-lite"/>
    </source>
</evidence>
<gene>
    <name evidence="3" type="ORF">D3H55_06730</name>
</gene>
<dbReference type="OrthoDB" id="2860517at2"/>